<evidence type="ECO:0000313" key="2">
    <source>
        <dbReference type="Proteomes" id="UP000321938"/>
    </source>
</evidence>
<accession>A0A5C7BI08</accession>
<keyword evidence="2" id="KW-1185">Reference proteome</keyword>
<proteinExistence type="predicted"/>
<protein>
    <submittedName>
        <fullName evidence="1">Uncharacterized protein</fullName>
    </submittedName>
</protein>
<gene>
    <name evidence="1" type="ORF">ES692_06045</name>
</gene>
<reference evidence="1 2" key="1">
    <citation type="submission" date="2019-08" db="EMBL/GenBank/DDBJ databases">
        <title>Genome of Psychroserpens burtonensis ACAM 167.</title>
        <authorList>
            <person name="Bowman J.P."/>
        </authorList>
    </citation>
    <scope>NUCLEOTIDE SEQUENCE [LARGE SCALE GENOMIC DNA]</scope>
    <source>
        <strain evidence="1 2">ACAM 167</strain>
    </source>
</reference>
<sequence length="74" mass="8664">MVHKEMTAFELCGNYQDQKFKLKGGRVVWESISYAQNIDKCYLTRIVESGGKPFILGLRYKFMYVKPEIKLIVL</sequence>
<dbReference type="AlphaFoldDB" id="A0A5C7BI08"/>
<dbReference type="RefSeq" id="WP_147231360.1">
    <property type="nucleotide sequence ID" value="NZ_VOSB01000007.1"/>
</dbReference>
<organism evidence="1 2">
    <name type="scientific">Psychroserpens burtonensis</name>
    <dbReference type="NCBI Taxonomy" id="49278"/>
    <lineage>
        <taxon>Bacteria</taxon>
        <taxon>Pseudomonadati</taxon>
        <taxon>Bacteroidota</taxon>
        <taxon>Flavobacteriia</taxon>
        <taxon>Flavobacteriales</taxon>
        <taxon>Flavobacteriaceae</taxon>
        <taxon>Psychroserpens</taxon>
    </lineage>
</organism>
<dbReference type="EMBL" id="VOSB01000007">
    <property type="protein sequence ID" value="TXE18602.1"/>
    <property type="molecule type" value="Genomic_DNA"/>
</dbReference>
<comment type="caution">
    <text evidence="1">The sequence shown here is derived from an EMBL/GenBank/DDBJ whole genome shotgun (WGS) entry which is preliminary data.</text>
</comment>
<name>A0A5C7BI08_9FLAO</name>
<evidence type="ECO:0000313" key="1">
    <source>
        <dbReference type="EMBL" id="TXE18602.1"/>
    </source>
</evidence>
<dbReference type="Proteomes" id="UP000321938">
    <property type="component" value="Unassembled WGS sequence"/>
</dbReference>